<feature type="compositionally biased region" description="Basic and acidic residues" evidence="1">
    <location>
        <begin position="1"/>
        <end position="11"/>
    </location>
</feature>
<evidence type="ECO:0000313" key="3">
    <source>
        <dbReference type="EMBL" id="CAB4184695.1"/>
    </source>
</evidence>
<feature type="region of interest" description="Disordered" evidence="1">
    <location>
        <begin position="1"/>
        <end position="25"/>
    </location>
</feature>
<evidence type="ECO:0000313" key="2">
    <source>
        <dbReference type="EMBL" id="CAB4174352.1"/>
    </source>
</evidence>
<name>A0A6J5QVB3_9CAUD</name>
<dbReference type="EMBL" id="LR797071">
    <property type="protein sequence ID" value="CAB4184695.1"/>
    <property type="molecule type" value="Genomic_DNA"/>
</dbReference>
<evidence type="ECO:0000256" key="1">
    <source>
        <dbReference type="SAM" id="MobiDB-lite"/>
    </source>
</evidence>
<organism evidence="3">
    <name type="scientific">uncultured Caudovirales phage</name>
    <dbReference type="NCBI Taxonomy" id="2100421"/>
    <lineage>
        <taxon>Viruses</taxon>
        <taxon>Duplodnaviria</taxon>
        <taxon>Heunggongvirae</taxon>
        <taxon>Uroviricota</taxon>
        <taxon>Caudoviricetes</taxon>
        <taxon>Peduoviridae</taxon>
        <taxon>Maltschvirus</taxon>
        <taxon>Maltschvirus maltsch</taxon>
    </lineage>
</organism>
<reference evidence="3" key="1">
    <citation type="submission" date="2020-05" db="EMBL/GenBank/DDBJ databases">
        <authorList>
            <person name="Chiriac C."/>
            <person name="Salcher M."/>
            <person name="Ghai R."/>
            <person name="Kavagutti S V."/>
        </authorList>
    </citation>
    <scope>NUCLEOTIDE SEQUENCE</scope>
</reference>
<evidence type="ECO:0000313" key="5">
    <source>
        <dbReference type="EMBL" id="CAB5231034.1"/>
    </source>
</evidence>
<evidence type="ECO:0000313" key="4">
    <source>
        <dbReference type="EMBL" id="CAB4192580.1"/>
    </source>
</evidence>
<sequence>MAGTDPIRHGGTDGNGKGLTSDGDVPIRDAAAPHLGWLLMYGRYECKNQRTIKDEAGFSVYSGQCINETERVYAYYEYDGSDGVKPLCDPCALELMAEGERLVPAN</sequence>
<dbReference type="EMBL" id="LR796919">
    <property type="protein sequence ID" value="CAB4174352.1"/>
    <property type="molecule type" value="Genomic_DNA"/>
</dbReference>
<accession>A0A6J5QVB3</accession>
<proteinExistence type="predicted"/>
<gene>
    <name evidence="3" type="ORF">UFOVP1131_25</name>
    <name evidence="4" type="ORF">UFOVP1245_37</name>
    <name evidence="5" type="ORF">UFOVP1582_17</name>
    <name evidence="2" type="ORF">UFOVP966_39</name>
</gene>
<dbReference type="EMBL" id="LR797185">
    <property type="protein sequence ID" value="CAB4192580.1"/>
    <property type="molecule type" value="Genomic_DNA"/>
</dbReference>
<protein>
    <submittedName>
        <fullName evidence="3">Uncharacterized protein</fullName>
    </submittedName>
</protein>
<dbReference type="EMBL" id="LR798428">
    <property type="protein sequence ID" value="CAB5231034.1"/>
    <property type="molecule type" value="Genomic_DNA"/>
</dbReference>